<name>A0A6I5NAF0_9BIFI</name>
<feature type="transmembrane region" description="Helical" evidence="1">
    <location>
        <begin position="25"/>
        <end position="44"/>
    </location>
</feature>
<evidence type="ECO:0000313" key="3">
    <source>
        <dbReference type="Proteomes" id="UP000469292"/>
    </source>
</evidence>
<dbReference type="EMBL" id="VYSG01000001">
    <property type="protein sequence ID" value="NEG69480.1"/>
    <property type="molecule type" value="Genomic_DNA"/>
</dbReference>
<dbReference type="Proteomes" id="UP000469292">
    <property type="component" value="Unassembled WGS sequence"/>
</dbReference>
<keyword evidence="1" id="KW-0812">Transmembrane</keyword>
<keyword evidence="1" id="KW-0472">Membrane</keyword>
<evidence type="ECO:0000256" key="1">
    <source>
        <dbReference type="SAM" id="Phobius"/>
    </source>
</evidence>
<protein>
    <submittedName>
        <fullName evidence="2">Uncharacterized protein</fullName>
    </submittedName>
</protein>
<reference evidence="2 3" key="1">
    <citation type="submission" date="2019-09" db="EMBL/GenBank/DDBJ databases">
        <title>Phylogenetic characterization of a novel taxon of the genus Bifidobacterium: Bifidobacterium choloepi sp. nov.</title>
        <authorList>
            <person name="Modesto M."/>
            <person name="Satti M."/>
        </authorList>
    </citation>
    <scope>NUCLEOTIDE SEQUENCE [LARGE SCALE GENOMIC DNA]</scope>
    <source>
        <strain evidence="2 3">BRDM6</strain>
    </source>
</reference>
<evidence type="ECO:0000313" key="2">
    <source>
        <dbReference type="EMBL" id="NEG69480.1"/>
    </source>
</evidence>
<dbReference type="RefSeq" id="WP_163227040.1">
    <property type="nucleotide sequence ID" value="NZ_VYSG01000001.1"/>
</dbReference>
<accession>A0A6I5NAF0</accession>
<organism evidence="2 3">
    <name type="scientific">Bifidobacterium choloepi</name>
    <dbReference type="NCBI Taxonomy" id="2614131"/>
    <lineage>
        <taxon>Bacteria</taxon>
        <taxon>Bacillati</taxon>
        <taxon>Actinomycetota</taxon>
        <taxon>Actinomycetes</taxon>
        <taxon>Bifidobacteriales</taxon>
        <taxon>Bifidobacteriaceae</taxon>
        <taxon>Bifidobacterium</taxon>
    </lineage>
</organism>
<keyword evidence="1" id="KW-1133">Transmembrane helix</keyword>
<keyword evidence="3" id="KW-1185">Reference proteome</keyword>
<proteinExistence type="predicted"/>
<gene>
    <name evidence="2" type="ORF">F6S87_02345</name>
</gene>
<comment type="caution">
    <text evidence="2">The sequence shown here is derived from an EMBL/GenBank/DDBJ whole genome shotgun (WGS) entry which is preliminary data.</text>
</comment>
<sequence>MNTAHRGWTRHDDAMHDPPRNRTGVWLAGALAFLLAFGFINGAVQAQKDIGVEGESFSIVETG</sequence>
<dbReference type="AlphaFoldDB" id="A0A6I5NAF0"/>